<dbReference type="GO" id="GO:0016887">
    <property type="term" value="F:ATP hydrolysis activity"/>
    <property type="evidence" value="ECO:0007669"/>
    <property type="project" value="InterPro"/>
</dbReference>
<dbReference type="Proteomes" id="UP000236604">
    <property type="component" value="Unassembled WGS sequence"/>
</dbReference>
<gene>
    <name evidence="5" type="ORF">X927_07520</name>
</gene>
<dbReference type="InterPro" id="IPR017871">
    <property type="entry name" value="ABC_transporter-like_CS"/>
</dbReference>
<dbReference type="InterPro" id="IPR003593">
    <property type="entry name" value="AAA+_ATPase"/>
</dbReference>
<evidence type="ECO:0000256" key="1">
    <source>
        <dbReference type="ARBA" id="ARBA00022448"/>
    </source>
</evidence>
<dbReference type="NCBIfam" id="TIGR01727">
    <property type="entry name" value="oligo_HPY"/>
    <property type="match status" value="1"/>
</dbReference>
<dbReference type="FunFam" id="3.40.50.300:FF:000016">
    <property type="entry name" value="Oligopeptide ABC transporter ATP-binding component"/>
    <property type="match status" value="1"/>
</dbReference>
<organism evidence="5 6">
    <name type="scientific">Petrotoga mexicana DSM 14811</name>
    <dbReference type="NCBI Taxonomy" id="1122954"/>
    <lineage>
        <taxon>Bacteria</taxon>
        <taxon>Thermotogati</taxon>
        <taxon>Thermotogota</taxon>
        <taxon>Thermotogae</taxon>
        <taxon>Petrotogales</taxon>
        <taxon>Petrotogaceae</taxon>
        <taxon>Petrotoga</taxon>
    </lineage>
</organism>
<evidence type="ECO:0000313" key="5">
    <source>
        <dbReference type="EMBL" id="PNR98800.1"/>
    </source>
</evidence>
<dbReference type="RefSeq" id="WP_103077423.1">
    <property type="nucleotide sequence ID" value="NZ_AZRN01000032.1"/>
</dbReference>
<name>A0A2K1P7M3_9BACT</name>
<keyword evidence="3" id="KW-0067">ATP-binding</keyword>
<protein>
    <submittedName>
        <fullName evidence="5">Peptide ABC transporter ATPase</fullName>
    </submittedName>
</protein>
<evidence type="ECO:0000256" key="3">
    <source>
        <dbReference type="ARBA" id="ARBA00022840"/>
    </source>
</evidence>
<keyword evidence="2" id="KW-0547">Nucleotide-binding</keyword>
<dbReference type="SUPFAM" id="SSF52540">
    <property type="entry name" value="P-loop containing nucleoside triphosphate hydrolases"/>
    <property type="match status" value="1"/>
</dbReference>
<feature type="domain" description="ABC transporter" evidence="4">
    <location>
        <begin position="7"/>
        <end position="254"/>
    </location>
</feature>
<reference evidence="5 6" key="1">
    <citation type="submission" date="2013-12" db="EMBL/GenBank/DDBJ databases">
        <title>Comparative genomics of Petrotoga isolates.</title>
        <authorList>
            <person name="Nesbo C.L."/>
            <person name="Charchuk R."/>
            <person name="Chow K."/>
        </authorList>
    </citation>
    <scope>NUCLEOTIDE SEQUENCE [LARGE SCALE GENOMIC DNA]</scope>
    <source>
        <strain evidence="5 6">DSM 14811</strain>
    </source>
</reference>
<dbReference type="InterPro" id="IPR013563">
    <property type="entry name" value="Oligopep_ABC_C"/>
</dbReference>
<dbReference type="SMART" id="SM00382">
    <property type="entry name" value="AAA"/>
    <property type="match status" value="1"/>
</dbReference>
<sequence length="324" mass="36358">MNEILNVKNLKVYYYTRKGVVKGLDDVSFSLREGETLGLVGESGCGKTTLGMGLLRMPNPPGRIVSGEINIDGEDIVPLKESVLRKRVRWEKISMVFQGAMNSLTPVYTIKKQMMETLQTHREMEEEKALAIIKKYLNQVGLSEDILKRYPHELSGGMKQRVVIATALFLEPKVIIADEPTTALDVVVQAQIINLLKRLKKDLNLSFIFITHDLATVAEVADRIMVMYAGKIAEIGENHQIYGPQGPAHPYTKGLLGATPRLHKKVEELAFIPGVPPDLLKPPSGCRFHERCPVAFDRCKVEEPPLKEIEPGHFAACWRCFDER</sequence>
<dbReference type="Pfam" id="PF00005">
    <property type="entry name" value="ABC_tran"/>
    <property type="match status" value="1"/>
</dbReference>
<dbReference type="PROSITE" id="PS00211">
    <property type="entry name" value="ABC_TRANSPORTER_1"/>
    <property type="match status" value="1"/>
</dbReference>
<dbReference type="InterPro" id="IPR027417">
    <property type="entry name" value="P-loop_NTPase"/>
</dbReference>
<dbReference type="GO" id="GO:0005524">
    <property type="term" value="F:ATP binding"/>
    <property type="evidence" value="ECO:0007669"/>
    <property type="project" value="UniProtKB-KW"/>
</dbReference>
<evidence type="ECO:0000259" key="4">
    <source>
        <dbReference type="PROSITE" id="PS50893"/>
    </source>
</evidence>
<dbReference type="EMBL" id="AZRN01000032">
    <property type="protein sequence ID" value="PNR98800.1"/>
    <property type="molecule type" value="Genomic_DNA"/>
</dbReference>
<accession>A0A2K1P7M3</accession>
<keyword evidence="1" id="KW-0813">Transport</keyword>
<dbReference type="InterPro" id="IPR003439">
    <property type="entry name" value="ABC_transporter-like_ATP-bd"/>
</dbReference>
<evidence type="ECO:0000256" key="2">
    <source>
        <dbReference type="ARBA" id="ARBA00022741"/>
    </source>
</evidence>
<dbReference type="CDD" id="cd03257">
    <property type="entry name" value="ABC_NikE_OppD_transporters"/>
    <property type="match status" value="1"/>
</dbReference>
<keyword evidence="6" id="KW-1185">Reference proteome</keyword>
<dbReference type="Pfam" id="PF08352">
    <property type="entry name" value="oligo_HPY"/>
    <property type="match status" value="1"/>
</dbReference>
<dbReference type="Gene3D" id="3.40.50.300">
    <property type="entry name" value="P-loop containing nucleotide triphosphate hydrolases"/>
    <property type="match status" value="1"/>
</dbReference>
<evidence type="ECO:0000313" key="6">
    <source>
        <dbReference type="Proteomes" id="UP000236604"/>
    </source>
</evidence>
<comment type="caution">
    <text evidence="5">The sequence shown here is derived from an EMBL/GenBank/DDBJ whole genome shotgun (WGS) entry which is preliminary data.</text>
</comment>
<proteinExistence type="predicted"/>
<dbReference type="AlphaFoldDB" id="A0A2K1P7M3"/>
<dbReference type="PROSITE" id="PS50893">
    <property type="entry name" value="ABC_TRANSPORTER_2"/>
    <property type="match status" value="1"/>
</dbReference>
<dbReference type="PANTHER" id="PTHR43067:SF3">
    <property type="entry name" value="MALTOSE ABC TRANSPORTER, ATP-BINDING PROTEIN"/>
    <property type="match status" value="1"/>
</dbReference>
<dbReference type="GO" id="GO:0015833">
    <property type="term" value="P:peptide transport"/>
    <property type="evidence" value="ECO:0007669"/>
    <property type="project" value="InterPro"/>
</dbReference>
<dbReference type="PANTHER" id="PTHR43067">
    <property type="entry name" value="OLIGOPEPTIDE/DIPEPTIDE ABC TRANSPORTER, ATPASE SUBUNIT"/>
    <property type="match status" value="1"/>
</dbReference>